<evidence type="ECO:0000256" key="3">
    <source>
        <dbReference type="ARBA" id="ARBA00022980"/>
    </source>
</evidence>
<dbReference type="AlphaFoldDB" id="A0A6A6PZE4"/>
<organism evidence="7 8">
    <name type="scientific">Neohortaea acidophila</name>
    <dbReference type="NCBI Taxonomy" id="245834"/>
    <lineage>
        <taxon>Eukaryota</taxon>
        <taxon>Fungi</taxon>
        <taxon>Dikarya</taxon>
        <taxon>Ascomycota</taxon>
        <taxon>Pezizomycotina</taxon>
        <taxon>Dothideomycetes</taxon>
        <taxon>Dothideomycetidae</taxon>
        <taxon>Mycosphaerellales</taxon>
        <taxon>Teratosphaeriaceae</taxon>
        <taxon>Neohortaea</taxon>
    </lineage>
</organism>
<comment type="similarity">
    <text evidence="2">Belongs to the bacterial ribosomal protein bL33 family.</text>
</comment>
<reference evidence="7" key="1">
    <citation type="journal article" date="2020" name="Stud. Mycol.">
        <title>101 Dothideomycetes genomes: a test case for predicting lifestyles and emergence of pathogens.</title>
        <authorList>
            <person name="Haridas S."/>
            <person name="Albert R."/>
            <person name="Binder M."/>
            <person name="Bloem J."/>
            <person name="Labutti K."/>
            <person name="Salamov A."/>
            <person name="Andreopoulos B."/>
            <person name="Baker S."/>
            <person name="Barry K."/>
            <person name="Bills G."/>
            <person name="Bluhm B."/>
            <person name="Cannon C."/>
            <person name="Castanera R."/>
            <person name="Culley D."/>
            <person name="Daum C."/>
            <person name="Ezra D."/>
            <person name="Gonzalez J."/>
            <person name="Henrissat B."/>
            <person name="Kuo A."/>
            <person name="Liang C."/>
            <person name="Lipzen A."/>
            <person name="Lutzoni F."/>
            <person name="Magnuson J."/>
            <person name="Mondo S."/>
            <person name="Nolan M."/>
            <person name="Ohm R."/>
            <person name="Pangilinan J."/>
            <person name="Park H.-J."/>
            <person name="Ramirez L."/>
            <person name="Alfaro M."/>
            <person name="Sun H."/>
            <person name="Tritt A."/>
            <person name="Yoshinaga Y."/>
            <person name="Zwiers L.-H."/>
            <person name="Turgeon B."/>
            <person name="Goodwin S."/>
            <person name="Spatafora J."/>
            <person name="Crous P."/>
            <person name="Grigoriev I."/>
        </authorList>
    </citation>
    <scope>NUCLEOTIDE SEQUENCE</scope>
    <source>
        <strain evidence="7">CBS 113389</strain>
    </source>
</reference>
<dbReference type="InterPro" id="IPR038584">
    <property type="entry name" value="Ribosomal_bL33_sf"/>
</dbReference>
<evidence type="ECO:0000256" key="1">
    <source>
        <dbReference type="ARBA" id="ARBA00004173"/>
    </source>
</evidence>
<keyword evidence="4" id="KW-0496">Mitochondrion</keyword>
<dbReference type="PANTHER" id="PTHR47037:SF1">
    <property type="entry name" value="LARGE RIBOSOMAL SUBUNIT PROTEIN BL33M"/>
    <property type="match status" value="1"/>
</dbReference>
<dbReference type="GO" id="GO:0005739">
    <property type="term" value="C:mitochondrion"/>
    <property type="evidence" value="ECO:0007669"/>
    <property type="project" value="UniProtKB-SubCell"/>
</dbReference>
<dbReference type="Proteomes" id="UP000799767">
    <property type="component" value="Unassembled WGS sequence"/>
</dbReference>
<dbReference type="GO" id="GO:0005840">
    <property type="term" value="C:ribosome"/>
    <property type="evidence" value="ECO:0007669"/>
    <property type="project" value="UniProtKB-KW"/>
</dbReference>
<dbReference type="NCBIfam" id="TIGR01023">
    <property type="entry name" value="rpmG_bact"/>
    <property type="match status" value="1"/>
</dbReference>
<evidence type="ECO:0000313" key="7">
    <source>
        <dbReference type="EMBL" id="KAF2485395.1"/>
    </source>
</evidence>
<dbReference type="InterPro" id="IPR052008">
    <property type="entry name" value="Mitoribosomal_protein_bL33"/>
</dbReference>
<dbReference type="Gene3D" id="2.20.28.120">
    <property type="entry name" value="Ribosomal protein L33"/>
    <property type="match status" value="1"/>
</dbReference>
<evidence type="ECO:0000313" key="8">
    <source>
        <dbReference type="Proteomes" id="UP000799767"/>
    </source>
</evidence>
<dbReference type="PANTHER" id="PTHR47037">
    <property type="entry name" value="39S RIBOSOMAL PROTEIN L33, MITOCHONDRIAL"/>
    <property type="match status" value="1"/>
</dbReference>
<dbReference type="GeneID" id="54479057"/>
<dbReference type="RefSeq" id="XP_033591964.1">
    <property type="nucleotide sequence ID" value="XM_033738055.1"/>
</dbReference>
<dbReference type="Pfam" id="PF00471">
    <property type="entry name" value="Ribosomal_L33"/>
    <property type="match status" value="1"/>
</dbReference>
<comment type="subcellular location">
    <subcellularLocation>
        <location evidence="1">Mitochondrion</location>
    </subcellularLocation>
</comment>
<protein>
    <recommendedName>
        <fullName evidence="6">Large ribosomal subunit protein bL33m</fullName>
    </recommendedName>
</protein>
<accession>A0A6A6PZE4</accession>
<keyword evidence="5" id="KW-0687">Ribonucleoprotein</keyword>
<dbReference type="GO" id="GO:1990904">
    <property type="term" value="C:ribonucleoprotein complex"/>
    <property type="evidence" value="ECO:0007669"/>
    <property type="project" value="UniProtKB-KW"/>
</dbReference>
<evidence type="ECO:0000256" key="5">
    <source>
        <dbReference type="ARBA" id="ARBA00023274"/>
    </source>
</evidence>
<dbReference type="InterPro" id="IPR001705">
    <property type="entry name" value="Ribosomal_bL33"/>
</dbReference>
<keyword evidence="3" id="KW-0689">Ribosomal protein</keyword>
<sequence length="57" mass="6726">MAKKPKSRTIAVRLISMAMTGYYKTFTRPRTHRPLSMLKYDPVVKKKVLFLEQKRGK</sequence>
<keyword evidence="8" id="KW-1185">Reference proteome</keyword>
<dbReference type="EMBL" id="MU001633">
    <property type="protein sequence ID" value="KAF2485395.1"/>
    <property type="molecule type" value="Genomic_DNA"/>
</dbReference>
<dbReference type="GO" id="GO:0006412">
    <property type="term" value="P:translation"/>
    <property type="evidence" value="ECO:0007669"/>
    <property type="project" value="InterPro"/>
</dbReference>
<proteinExistence type="inferred from homology"/>
<gene>
    <name evidence="7" type="ORF">BDY17DRAFT_344246</name>
</gene>
<dbReference type="OrthoDB" id="275534at2759"/>
<evidence type="ECO:0000256" key="4">
    <source>
        <dbReference type="ARBA" id="ARBA00023128"/>
    </source>
</evidence>
<name>A0A6A6PZE4_9PEZI</name>
<evidence type="ECO:0000256" key="6">
    <source>
        <dbReference type="ARBA" id="ARBA00035275"/>
    </source>
</evidence>
<evidence type="ECO:0000256" key="2">
    <source>
        <dbReference type="ARBA" id="ARBA00007596"/>
    </source>
</evidence>
<dbReference type="InterPro" id="IPR011332">
    <property type="entry name" value="Ribosomal_zn-bd"/>
</dbReference>
<dbReference type="GO" id="GO:0003735">
    <property type="term" value="F:structural constituent of ribosome"/>
    <property type="evidence" value="ECO:0007669"/>
    <property type="project" value="InterPro"/>
</dbReference>
<dbReference type="SUPFAM" id="SSF57829">
    <property type="entry name" value="Zn-binding ribosomal proteins"/>
    <property type="match status" value="1"/>
</dbReference>